<evidence type="ECO:0000256" key="5">
    <source>
        <dbReference type="ARBA" id="ARBA00022840"/>
    </source>
</evidence>
<dbReference type="InterPro" id="IPR056789">
    <property type="entry name" value="LRR_R13L1-DRL21"/>
</dbReference>
<dbReference type="InterPro" id="IPR002182">
    <property type="entry name" value="NB-ARC"/>
</dbReference>
<evidence type="ECO:0000256" key="3">
    <source>
        <dbReference type="ARBA" id="ARBA00022741"/>
    </source>
</evidence>
<protein>
    <recommendedName>
        <fullName evidence="10">Rx N-terminal domain-containing protein</fullName>
    </recommendedName>
</protein>
<dbReference type="GO" id="GO:0006952">
    <property type="term" value="P:defense response"/>
    <property type="evidence" value="ECO:0007669"/>
    <property type="project" value="UniProtKB-KW"/>
</dbReference>
<gene>
    <name evidence="9" type="ORF">FSB_LOCUS51095</name>
</gene>
<dbReference type="Gene3D" id="1.20.5.4130">
    <property type="match status" value="1"/>
</dbReference>
<dbReference type="GO" id="GO:0005524">
    <property type="term" value="F:ATP binding"/>
    <property type="evidence" value="ECO:0007669"/>
    <property type="project" value="UniProtKB-KW"/>
</dbReference>
<reference evidence="9" key="1">
    <citation type="submission" date="2018-02" db="EMBL/GenBank/DDBJ databases">
        <authorList>
            <person name="Cohen D.B."/>
            <person name="Kent A.D."/>
        </authorList>
    </citation>
    <scope>NUCLEOTIDE SEQUENCE</scope>
</reference>
<dbReference type="Pfam" id="PF00931">
    <property type="entry name" value="NB-ARC"/>
    <property type="match status" value="1"/>
</dbReference>
<sequence length="966" mass="109092">MAEALVSTLLELFASIAVREAEQEIRLVVGVDTEVRKLEGKLRIIQAVLDDAEKKQLKDKAVKLWLKKFKDTSYEMDDVLDEWNTALIKSEIEKNEENAENESIAKKRKVWSFFPSPSFLFRQVNKLVLRHDIAHKIKELSGNIDELFKERVGYGFDLSEGTVEVVRIKTTSLVDVSAIVGRDREEDALVRNLLGEGSEGERSPYVISLVGMGGIGKTSLAQLAYNNPQVQAHFEKTMWVCVSHPFNQCRVAKAILEDGGVSSNLNDLKTLLKEICYLIWGKKILLVLDDVWTEETTDWEPFKLALNYGAQGSKILVTTRNERVARMVDSASISNLSVLSEDDCWLIISKLAFVRKDEKQCEQLEELGRKLANKCKGLPLAAKTLGSLMQFKKGGMNDSEGCKLGELKNLNHLTGYLNICGLGNVMDVQEAENAELKKKVHLRHLDLWFYGGVEENIRVKNDELVLNALEPPPYLEILKIMGFKGIMYPNWIMSLTNLKSLLLNRCDNLEHFPSLWRLPFLESLEISNAYSVKKVGVEFLGIESNNKKDKGSTSSLGLFPNLKSLKFSGLEEWEEWHGMGGMREEEEECGVTIMPRLESLSILNCPKLKTLPNFLETTPLQELIMDAYQLFNFEHLPPLGKLPLLKTLKIKDADIVKKVGVEFLGIESNNKKDKGLTSSSLILFPNLKSLIFDSFGEWEEWDGIGSGGVTIMPRLESLSILNCPKLKALPNFLETTPLQDLRIDARISDWMTIATSTRLKELHLYLTGCINLEHLPPVGKLPFLEYLKVKNASFSTKDSLKKVGVEFLGIESNNNKKDEGSTSSSSSLVLFPNLKSLEFENLEEWEEWDGMGGTREEEEGGVTIMPRLQNLSIVRCPKLKLLPDFLCTIPLKNLKILECPILDDRCKRQTGEEWSKISHIPTIQIDFFFVQVDGRNQFTEGNSWMLTPGSEGHNLINVCYSFVLTL</sequence>
<evidence type="ECO:0000313" key="9">
    <source>
        <dbReference type="EMBL" id="SPD23213.1"/>
    </source>
</evidence>
<name>A0A2N9IGN5_FAGSY</name>
<dbReference type="SUPFAM" id="SSF52540">
    <property type="entry name" value="P-loop containing nucleoside triphosphate hydrolases"/>
    <property type="match status" value="1"/>
</dbReference>
<keyword evidence="2" id="KW-0677">Repeat</keyword>
<evidence type="ECO:0000256" key="2">
    <source>
        <dbReference type="ARBA" id="ARBA00022737"/>
    </source>
</evidence>
<dbReference type="AlphaFoldDB" id="A0A2N9IGN5"/>
<dbReference type="Gene3D" id="3.80.10.10">
    <property type="entry name" value="Ribonuclease Inhibitor"/>
    <property type="match status" value="3"/>
</dbReference>
<dbReference type="Pfam" id="PF25019">
    <property type="entry name" value="LRR_R13L1-DRL21"/>
    <property type="match status" value="1"/>
</dbReference>
<dbReference type="PANTHER" id="PTHR36766:SF45">
    <property type="entry name" value="NB-ARC DOMAIN-CONTAINING PROTEIN"/>
    <property type="match status" value="1"/>
</dbReference>
<dbReference type="EMBL" id="OIVN01005591">
    <property type="protein sequence ID" value="SPD23213.1"/>
    <property type="molecule type" value="Genomic_DNA"/>
</dbReference>
<dbReference type="GO" id="GO:0043531">
    <property type="term" value="F:ADP binding"/>
    <property type="evidence" value="ECO:0007669"/>
    <property type="project" value="InterPro"/>
</dbReference>
<dbReference type="CDD" id="cd14798">
    <property type="entry name" value="RX-CC_like"/>
    <property type="match status" value="1"/>
</dbReference>
<dbReference type="Pfam" id="PF18052">
    <property type="entry name" value="Rx_N"/>
    <property type="match status" value="1"/>
</dbReference>
<dbReference type="InterPro" id="IPR041118">
    <property type="entry name" value="Rx_N"/>
</dbReference>
<feature type="domain" description="R13L1/DRL21-like LRR repeat region" evidence="8">
    <location>
        <begin position="404"/>
        <end position="528"/>
    </location>
</feature>
<dbReference type="Gene3D" id="1.10.8.430">
    <property type="entry name" value="Helical domain of apoptotic protease-activating factors"/>
    <property type="match status" value="1"/>
</dbReference>
<dbReference type="PRINTS" id="PR00364">
    <property type="entry name" value="DISEASERSIST"/>
</dbReference>
<dbReference type="FunFam" id="3.40.50.300:FF:001091">
    <property type="entry name" value="Probable disease resistance protein At1g61300"/>
    <property type="match status" value="1"/>
</dbReference>
<dbReference type="InterPro" id="IPR032675">
    <property type="entry name" value="LRR_dom_sf"/>
</dbReference>
<evidence type="ECO:0008006" key="10">
    <source>
        <dbReference type="Google" id="ProtNLM"/>
    </source>
</evidence>
<organism evidence="9">
    <name type="scientific">Fagus sylvatica</name>
    <name type="common">Beechnut</name>
    <dbReference type="NCBI Taxonomy" id="28930"/>
    <lineage>
        <taxon>Eukaryota</taxon>
        <taxon>Viridiplantae</taxon>
        <taxon>Streptophyta</taxon>
        <taxon>Embryophyta</taxon>
        <taxon>Tracheophyta</taxon>
        <taxon>Spermatophyta</taxon>
        <taxon>Magnoliopsida</taxon>
        <taxon>eudicotyledons</taxon>
        <taxon>Gunneridae</taxon>
        <taxon>Pentapetalae</taxon>
        <taxon>rosids</taxon>
        <taxon>fabids</taxon>
        <taxon>Fagales</taxon>
        <taxon>Fagaceae</taxon>
        <taxon>Fagus</taxon>
    </lineage>
</organism>
<evidence type="ECO:0000259" key="6">
    <source>
        <dbReference type="Pfam" id="PF00931"/>
    </source>
</evidence>
<proteinExistence type="predicted"/>
<dbReference type="Gene3D" id="3.40.50.300">
    <property type="entry name" value="P-loop containing nucleotide triphosphate hydrolases"/>
    <property type="match status" value="1"/>
</dbReference>
<evidence type="ECO:0000259" key="8">
    <source>
        <dbReference type="Pfam" id="PF25019"/>
    </source>
</evidence>
<dbReference type="SUPFAM" id="SSF52058">
    <property type="entry name" value="L domain-like"/>
    <property type="match status" value="1"/>
</dbReference>
<evidence type="ECO:0000256" key="1">
    <source>
        <dbReference type="ARBA" id="ARBA00022614"/>
    </source>
</evidence>
<keyword evidence="4" id="KW-0611">Plant defense</keyword>
<evidence type="ECO:0000256" key="4">
    <source>
        <dbReference type="ARBA" id="ARBA00022821"/>
    </source>
</evidence>
<keyword evidence="1" id="KW-0433">Leucine-rich repeat</keyword>
<dbReference type="PANTHER" id="PTHR36766">
    <property type="entry name" value="PLANT BROAD-SPECTRUM MILDEW RESISTANCE PROTEIN RPW8"/>
    <property type="match status" value="1"/>
</dbReference>
<dbReference type="InterPro" id="IPR042197">
    <property type="entry name" value="Apaf_helical"/>
</dbReference>
<keyword evidence="5" id="KW-0067">ATP-binding</keyword>
<feature type="domain" description="NB-ARC" evidence="6">
    <location>
        <begin position="196"/>
        <end position="357"/>
    </location>
</feature>
<accession>A0A2N9IGN5</accession>
<feature type="domain" description="Disease resistance N-terminal" evidence="7">
    <location>
        <begin position="6"/>
        <end position="96"/>
    </location>
</feature>
<keyword evidence="3" id="KW-0547">Nucleotide-binding</keyword>
<evidence type="ECO:0000259" key="7">
    <source>
        <dbReference type="Pfam" id="PF18052"/>
    </source>
</evidence>
<dbReference type="InterPro" id="IPR038005">
    <property type="entry name" value="RX-like_CC"/>
</dbReference>
<dbReference type="InterPro" id="IPR027417">
    <property type="entry name" value="P-loop_NTPase"/>
</dbReference>
<dbReference type="GO" id="GO:0051707">
    <property type="term" value="P:response to other organism"/>
    <property type="evidence" value="ECO:0007669"/>
    <property type="project" value="UniProtKB-ARBA"/>
</dbReference>